<dbReference type="EMBL" id="RXOC01000004">
    <property type="protein sequence ID" value="RXF70403.1"/>
    <property type="molecule type" value="Genomic_DNA"/>
</dbReference>
<gene>
    <name evidence="2" type="ORF">EKH83_07050</name>
</gene>
<feature type="chain" id="PRO_5020563323" description="PorV/PorQ family protein" evidence="1">
    <location>
        <begin position="20"/>
        <end position="267"/>
    </location>
</feature>
<evidence type="ECO:0000256" key="1">
    <source>
        <dbReference type="SAM" id="SignalP"/>
    </source>
</evidence>
<evidence type="ECO:0008006" key="4">
    <source>
        <dbReference type="Google" id="ProtNLM"/>
    </source>
</evidence>
<name>A0A4Q0MBH3_9SPHI</name>
<protein>
    <recommendedName>
        <fullName evidence="4">PorV/PorQ family protein</fullName>
    </recommendedName>
</protein>
<evidence type="ECO:0000313" key="3">
    <source>
        <dbReference type="Proteomes" id="UP000290848"/>
    </source>
</evidence>
<reference evidence="2 3" key="1">
    <citation type="submission" date="2018-12" db="EMBL/GenBank/DDBJ databases">
        <title>The Draft Genome Sequence of the Soil Bacterium Pedobacter tournemirensis R1.</title>
        <authorList>
            <person name="He J."/>
        </authorList>
    </citation>
    <scope>NUCLEOTIDE SEQUENCE [LARGE SCALE GENOMIC DNA]</scope>
    <source>
        <strain evidence="2 3">R1</strain>
    </source>
</reference>
<dbReference type="Proteomes" id="UP000290848">
    <property type="component" value="Unassembled WGS sequence"/>
</dbReference>
<keyword evidence="1" id="KW-0732">Signal</keyword>
<sequence length="267" mass="28954">MLRLGLVIVILSLVNPLFAQDVHDGSRLTALGNTGVALQDVWTLQSNQAGIASIKRPVAAIACESSFFNSAITTQSAIFAFPYHRNVFGFSLRCYGMDEYREQKIGFAFARGFGETVFASLSFNIHQLKISRYGSAGAWSVEAGLQYKAGENLIIGAHIANPNRSAYQADLNAIVPVLFELGASLRFTDKVLLSSAIAKELDSAAGFKCGIEYNIMSEVFLRGGAVTNPFRQSAGFGYKYHSLNVDIAVTSHPDLGFSPQISLGYEF</sequence>
<organism evidence="2 3">
    <name type="scientific">Arcticibacter tournemirensis</name>
    <dbReference type="NCBI Taxonomy" id="699437"/>
    <lineage>
        <taxon>Bacteria</taxon>
        <taxon>Pseudomonadati</taxon>
        <taxon>Bacteroidota</taxon>
        <taxon>Sphingobacteriia</taxon>
        <taxon>Sphingobacteriales</taxon>
        <taxon>Sphingobacteriaceae</taxon>
        <taxon>Arcticibacter</taxon>
    </lineage>
</organism>
<feature type="signal peptide" evidence="1">
    <location>
        <begin position="1"/>
        <end position="19"/>
    </location>
</feature>
<accession>A0A4Q0MBH3</accession>
<dbReference type="AlphaFoldDB" id="A0A4Q0MBH3"/>
<proteinExistence type="predicted"/>
<dbReference type="SUPFAM" id="SSF56935">
    <property type="entry name" value="Porins"/>
    <property type="match status" value="1"/>
</dbReference>
<dbReference type="RefSeq" id="WP_128768709.1">
    <property type="nucleotide sequence ID" value="NZ_RXOC01000004.1"/>
</dbReference>
<dbReference type="Gene3D" id="2.40.160.60">
    <property type="entry name" value="Outer membrane protein transport protein (OMPP1/FadL/TodX)"/>
    <property type="match status" value="1"/>
</dbReference>
<evidence type="ECO:0000313" key="2">
    <source>
        <dbReference type="EMBL" id="RXF70403.1"/>
    </source>
</evidence>
<comment type="caution">
    <text evidence="2">The sequence shown here is derived from an EMBL/GenBank/DDBJ whole genome shotgun (WGS) entry which is preliminary data.</text>
</comment>